<keyword evidence="5" id="KW-0653">Protein transport</keyword>
<name>A0A565ASN6_9BRAS</name>
<organism evidence="7 8">
    <name type="scientific">Arabis nemorensis</name>
    <dbReference type="NCBI Taxonomy" id="586526"/>
    <lineage>
        <taxon>Eukaryota</taxon>
        <taxon>Viridiplantae</taxon>
        <taxon>Streptophyta</taxon>
        <taxon>Embryophyta</taxon>
        <taxon>Tracheophyta</taxon>
        <taxon>Spermatophyta</taxon>
        <taxon>Magnoliopsida</taxon>
        <taxon>eudicotyledons</taxon>
        <taxon>Gunneridae</taxon>
        <taxon>Pentapetalae</taxon>
        <taxon>rosids</taxon>
        <taxon>malvids</taxon>
        <taxon>Brassicales</taxon>
        <taxon>Brassicaceae</taxon>
        <taxon>Arabideae</taxon>
        <taxon>Arabis</taxon>
    </lineage>
</organism>
<evidence type="ECO:0000256" key="3">
    <source>
        <dbReference type="ARBA" id="ARBA00058161"/>
    </source>
</evidence>
<comment type="subunit">
    <text evidence="4">Interacts with RAN1.</text>
</comment>
<dbReference type="InterPro" id="IPR045875">
    <property type="entry name" value="NTF2"/>
</dbReference>
<reference evidence="7" key="1">
    <citation type="submission" date="2019-07" db="EMBL/GenBank/DDBJ databases">
        <authorList>
            <person name="Dittberner H."/>
        </authorList>
    </citation>
    <scope>NUCLEOTIDE SEQUENCE [LARGE SCALE GENOMIC DNA]</scope>
</reference>
<dbReference type="Proteomes" id="UP000489600">
    <property type="component" value="Unassembled WGS sequence"/>
</dbReference>
<keyword evidence="5" id="KW-0539">Nucleus</keyword>
<dbReference type="EMBL" id="CABITT030000001">
    <property type="protein sequence ID" value="VVA92411.1"/>
    <property type="molecule type" value="Genomic_DNA"/>
</dbReference>
<comment type="function">
    <text evidence="3">Facilitates protein transport into the nucleus. Interacts with various nucleoporins and with Ran-GDP. Could be part of a multicomponent system of cytosolic factors that assemble at the pore complex during nuclear import.</text>
</comment>
<dbReference type="FunFam" id="3.10.450.50:FF:000005">
    <property type="entry name" value="Nuclear transport factor 2"/>
    <property type="match status" value="1"/>
</dbReference>
<dbReference type="Pfam" id="PF02136">
    <property type="entry name" value="NTF2"/>
    <property type="match status" value="1"/>
</dbReference>
<dbReference type="AlphaFoldDB" id="A0A565ASN6"/>
<keyword evidence="5" id="KW-0813">Transport</keyword>
<protein>
    <recommendedName>
        <fullName evidence="6">NTF2 domain-containing protein</fullName>
    </recommendedName>
</protein>
<gene>
    <name evidence="7" type="ORF">ANE_LOCUS2856</name>
</gene>
<dbReference type="PANTHER" id="PTHR12612">
    <property type="entry name" value="NUCLEAR TRANSPORT FACTOR 2"/>
    <property type="match status" value="1"/>
</dbReference>
<dbReference type="CDD" id="cd00780">
    <property type="entry name" value="NTF2"/>
    <property type="match status" value="1"/>
</dbReference>
<evidence type="ECO:0000256" key="5">
    <source>
        <dbReference type="RuleBase" id="RU369002"/>
    </source>
</evidence>
<accession>A0A565ASN6</accession>
<dbReference type="GO" id="GO:0005635">
    <property type="term" value="C:nuclear envelope"/>
    <property type="evidence" value="ECO:0007669"/>
    <property type="project" value="UniProtKB-SubCell"/>
</dbReference>
<evidence type="ECO:0000313" key="8">
    <source>
        <dbReference type="Proteomes" id="UP000489600"/>
    </source>
</evidence>
<evidence type="ECO:0000313" key="7">
    <source>
        <dbReference type="EMBL" id="VVA92411.1"/>
    </source>
</evidence>
<dbReference type="OrthoDB" id="6507044at2759"/>
<comment type="function">
    <text evidence="5">Has a role in nuclear-cytoplasmic transport of proteins and mRNAs.</text>
</comment>
<dbReference type="GO" id="GO:0051028">
    <property type="term" value="P:mRNA transport"/>
    <property type="evidence" value="ECO:0007669"/>
    <property type="project" value="UniProtKB-UniRule"/>
</dbReference>
<dbReference type="Gene3D" id="3.10.450.50">
    <property type="match status" value="1"/>
</dbReference>
<dbReference type="InterPro" id="IPR032710">
    <property type="entry name" value="NTF2-like_dom_sf"/>
</dbReference>
<evidence type="ECO:0000256" key="1">
    <source>
        <dbReference type="ARBA" id="ARBA00004259"/>
    </source>
</evidence>
<dbReference type="GO" id="GO:0005737">
    <property type="term" value="C:cytoplasm"/>
    <property type="evidence" value="ECO:0007669"/>
    <property type="project" value="UniProtKB-SubCell"/>
</dbReference>
<evidence type="ECO:0000256" key="4">
    <source>
        <dbReference type="ARBA" id="ARBA00062736"/>
    </source>
</evidence>
<proteinExistence type="predicted"/>
<feature type="domain" description="NTF2" evidence="6">
    <location>
        <begin position="6"/>
        <end position="119"/>
    </location>
</feature>
<comment type="subcellular location">
    <subcellularLocation>
        <location evidence="5">Cytoplasm</location>
    </subcellularLocation>
    <subcellularLocation>
        <location evidence="5">Nucleus</location>
    </subcellularLocation>
    <subcellularLocation>
        <location evidence="1">Nucleus envelope</location>
    </subcellularLocation>
</comment>
<dbReference type="PROSITE" id="PS50177">
    <property type="entry name" value="NTF2_DOMAIN"/>
    <property type="match status" value="1"/>
</dbReference>
<dbReference type="GO" id="GO:0006606">
    <property type="term" value="P:protein import into nucleus"/>
    <property type="evidence" value="ECO:0007669"/>
    <property type="project" value="UniProtKB-ARBA"/>
</dbReference>
<dbReference type="InterPro" id="IPR018222">
    <property type="entry name" value="Nuclear_transport_factor_2_euk"/>
</dbReference>
<comment type="caution">
    <text evidence="7">The sequence shown here is derived from an EMBL/GenBank/DDBJ whole genome shotgun (WGS) entry which is preliminary data.</text>
</comment>
<evidence type="ECO:0000256" key="2">
    <source>
        <dbReference type="ARBA" id="ARBA00022490"/>
    </source>
</evidence>
<sequence>MDPDALAKAFVEHYYSTFDSNRAGLASLYQEGSMLTFEGQKIQGSTNIVAKLTSLPFQQCKHNITTVDCQPSGHAGGMLVFVSGNLQLAGEQHALKFSQMFHLISNQGTYYVFNDIFRLNYA</sequence>
<keyword evidence="2 5" id="KW-0963">Cytoplasm</keyword>
<evidence type="ECO:0000259" key="6">
    <source>
        <dbReference type="PROSITE" id="PS50177"/>
    </source>
</evidence>
<keyword evidence="8" id="KW-1185">Reference proteome</keyword>
<dbReference type="SUPFAM" id="SSF54427">
    <property type="entry name" value="NTF2-like"/>
    <property type="match status" value="1"/>
</dbReference>
<dbReference type="InterPro" id="IPR002075">
    <property type="entry name" value="NTF2_dom"/>
</dbReference>